<accession>A0ABQ6IVJ1</accession>
<evidence type="ECO:0000313" key="2">
    <source>
        <dbReference type="EMBL" id="GMA41162.1"/>
    </source>
</evidence>
<sequence length="76" mass="8012">MEPSVESEEWASRADHVSDGSSDGPHGPGGPGRIDVGNTPGLIDIPTLDYGRGASATRARHPRYETRVGAWVDRGA</sequence>
<organism evidence="2 3">
    <name type="scientific">Mobilicoccus caccae</name>
    <dbReference type="NCBI Taxonomy" id="1859295"/>
    <lineage>
        <taxon>Bacteria</taxon>
        <taxon>Bacillati</taxon>
        <taxon>Actinomycetota</taxon>
        <taxon>Actinomycetes</taxon>
        <taxon>Micrococcales</taxon>
        <taxon>Dermatophilaceae</taxon>
        <taxon>Mobilicoccus</taxon>
    </lineage>
</organism>
<comment type="caution">
    <text evidence="2">The sequence shown here is derived from an EMBL/GenBank/DDBJ whole genome shotgun (WGS) entry which is preliminary data.</text>
</comment>
<gene>
    <name evidence="2" type="ORF">GCM10025883_32070</name>
</gene>
<feature type="region of interest" description="Disordered" evidence="1">
    <location>
        <begin position="1"/>
        <end position="61"/>
    </location>
</feature>
<keyword evidence="3" id="KW-1185">Reference proteome</keyword>
<reference evidence="3" key="1">
    <citation type="journal article" date="2019" name="Int. J. Syst. Evol. Microbiol.">
        <title>The Global Catalogue of Microorganisms (GCM) 10K type strain sequencing project: providing services to taxonomists for standard genome sequencing and annotation.</title>
        <authorList>
            <consortium name="The Broad Institute Genomics Platform"/>
            <consortium name="The Broad Institute Genome Sequencing Center for Infectious Disease"/>
            <person name="Wu L."/>
            <person name="Ma J."/>
        </authorList>
    </citation>
    <scope>NUCLEOTIDE SEQUENCE [LARGE SCALE GENOMIC DNA]</scope>
    <source>
        <strain evidence="3">NBRC 113072</strain>
    </source>
</reference>
<dbReference type="EMBL" id="BSUO01000001">
    <property type="protein sequence ID" value="GMA41162.1"/>
    <property type="molecule type" value="Genomic_DNA"/>
</dbReference>
<evidence type="ECO:0000256" key="1">
    <source>
        <dbReference type="SAM" id="MobiDB-lite"/>
    </source>
</evidence>
<protein>
    <submittedName>
        <fullName evidence="2">Uncharacterized protein</fullName>
    </submittedName>
</protein>
<evidence type="ECO:0000313" key="3">
    <source>
        <dbReference type="Proteomes" id="UP001157126"/>
    </source>
</evidence>
<name>A0ABQ6IVJ1_9MICO</name>
<dbReference type="Proteomes" id="UP001157126">
    <property type="component" value="Unassembled WGS sequence"/>
</dbReference>
<proteinExistence type="predicted"/>